<dbReference type="AlphaFoldDB" id="A0A2L1CAU2"/>
<keyword evidence="3" id="KW-0235">DNA replication</keyword>
<dbReference type="Gene3D" id="1.10.10.10">
    <property type="entry name" value="Winged helix-like DNA-binding domain superfamily/Winged helix DNA-binding domain"/>
    <property type="match status" value="1"/>
</dbReference>
<dbReference type="GO" id="GO:0006260">
    <property type="term" value="P:DNA replication"/>
    <property type="evidence" value="ECO:0007669"/>
    <property type="project" value="UniProtKB-KW"/>
</dbReference>
<evidence type="ECO:0000256" key="5">
    <source>
        <dbReference type="ARBA" id="ARBA00022801"/>
    </source>
</evidence>
<dbReference type="Pfam" id="PF17855">
    <property type="entry name" value="MCM_lid"/>
    <property type="match status" value="1"/>
</dbReference>
<dbReference type="GO" id="GO:0016787">
    <property type="term" value="F:hydrolase activity"/>
    <property type="evidence" value="ECO:0007669"/>
    <property type="project" value="UniProtKB-KW"/>
</dbReference>
<accession>A0A2L1CAU2</accession>
<dbReference type="InterPro" id="IPR001208">
    <property type="entry name" value="MCM_dom"/>
</dbReference>
<dbReference type="PROSITE" id="PS00847">
    <property type="entry name" value="MCM_1"/>
    <property type="match status" value="1"/>
</dbReference>
<feature type="domain" description="MCM C-terminal AAA(+) ATPase" evidence="10">
    <location>
        <begin position="295"/>
        <end position="497"/>
    </location>
</feature>
<evidence type="ECO:0000256" key="7">
    <source>
        <dbReference type="ARBA" id="ARBA00022840"/>
    </source>
</evidence>
<dbReference type="PANTHER" id="PTHR11630">
    <property type="entry name" value="DNA REPLICATION LICENSING FACTOR MCM FAMILY MEMBER"/>
    <property type="match status" value="1"/>
</dbReference>
<keyword evidence="8 9" id="KW-0238">DNA-binding</keyword>
<keyword evidence="7 9" id="KW-0067">ATP-binding</keyword>
<gene>
    <name evidence="11" type="ORF">MMJJ_10660</name>
</gene>
<dbReference type="InterPro" id="IPR033762">
    <property type="entry name" value="MCM_OB"/>
</dbReference>
<evidence type="ECO:0000256" key="3">
    <source>
        <dbReference type="ARBA" id="ARBA00022705"/>
    </source>
</evidence>
<dbReference type="FunFam" id="2.20.28.10:FF:000003">
    <property type="entry name" value="DNA helicase"/>
    <property type="match status" value="1"/>
</dbReference>
<keyword evidence="5" id="KW-0378">Hydrolase</keyword>
<evidence type="ECO:0000256" key="2">
    <source>
        <dbReference type="ARBA" id="ARBA00012551"/>
    </source>
</evidence>
<dbReference type="InterPro" id="IPR036388">
    <property type="entry name" value="WH-like_DNA-bd_sf"/>
</dbReference>
<dbReference type="KEGG" id="mmad:MMJJ_10660"/>
<evidence type="ECO:0000256" key="9">
    <source>
        <dbReference type="RuleBase" id="RU004070"/>
    </source>
</evidence>
<evidence type="ECO:0000313" key="12">
    <source>
        <dbReference type="Proteomes" id="UP000239462"/>
    </source>
</evidence>
<dbReference type="InterPro" id="IPR012340">
    <property type="entry name" value="NA-bd_OB-fold"/>
</dbReference>
<evidence type="ECO:0000256" key="1">
    <source>
        <dbReference type="ARBA" id="ARBA00008010"/>
    </source>
</evidence>
<organism evidence="11 12">
    <name type="scientific">Methanococcus maripaludis</name>
    <name type="common">Methanococcus deltae</name>
    <dbReference type="NCBI Taxonomy" id="39152"/>
    <lineage>
        <taxon>Archaea</taxon>
        <taxon>Methanobacteriati</taxon>
        <taxon>Methanobacteriota</taxon>
        <taxon>Methanomada group</taxon>
        <taxon>Methanococci</taxon>
        <taxon>Methanococcales</taxon>
        <taxon>Methanococcaceae</taxon>
        <taxon>Methanococcus</taxon>
    </lineage>
</organism>
<dbReference type="Pfam" id="PF00493">
    <property type="entry name" value="MCM"/>
    <property type="match status" value="1"/>
</dbReference>
<dbReference type="Pfam" id="PF17207">
    <property type="entry name" value="MCM_OB"/>
    <property type="match status" value="1"/>
</dbReference>
<dbReference type="InterPro" id="IPR041562">
    <property type="entry name" value="MCM_lid"/>
</dbReference>
<dbReference type="GO" id="GO:0005524">
    <property type="term" value="F:ATP binding"/>
    <property type="evidence" value="ECO:0007669"/>
    <property type="project" value="UniProtKB-KW"/>
</dbReference>
<dbReference type="InterPro" id="IPR031327">
    <property type="entry name" value="MCM"/>
</dbReference>
<evidence type="ECO:0000256" key="4">
    <source>
        <dbReference type="ARBA" id="ARBA00022741"/>
    </source>
</evidence>
<dbReference type="Proteomes" id="UP000239462">
    <property type="component" value="Chromosome"/>
</dbReference>
<dbReference type="PROSITE" id="PS50051">
    <property type="entry name" value="MCM_2"/>
    <property type="match status" value="1"/>
</dbReference>
<dbReference type="EC" id="3.6.4.12" evidence="2"/>
<keyword evidence="6" id="KW-0347">Helicase</keyword>
<reference evidence="12" key="1">
    <citation type="journal article" date="2018" name="Genome Announc.">
        <title>Complete Genome Sequence of the Methanococcus maripaludis Type Strain JJ (DSM 2067), a Model for Selenoprotein Synthesis in Archaea.</title>
        <authorList>
            <person name="Poehlein A."/>
            <person name="Heym D."/>
            <person name="Quitzke V."/>
            <person name="Fersch J."/>
            <person name="Daniel R."/>
            <person name="Rother M."/>
        </authorList>
    </citation>
    <scope>NUCLEOTIDE SEQUENCE [LARGE SCALE GENOMIC DNA]</scope>
    <source>
        <strain evidence="12">DSM 2067</strain>
    </source>
</reference>
<keyword evidence="4 9" id="KW-0547">Nucleotide-binding</keyword>
<sequence>MKITSKIYIVLVTYVKGTRKFVKIMDDKQIQNIRPRLTECLKTLNFQDIISEKKKVAIDIDNIYKHGVIDFIEFLEEFPKEGIELLEECYRDAYYSIKTEKPDIVITVKNIPEEFNKSEKKQNYTIEDIKSGTLGKLIEFEGIIVIATKIKSALKKATYVCTQCGEKKIQEVENPFEAYFEPICPKCAQNMTLIEDESEYIDFQEIKVQQPLDSMGDPEEPPKYITVFLEHSPGIYCGRVKVTGIPIKNQKNKNIPIYDIYVKGINCEVLEDKIEADLNEEDIKNIEKVGKNPKVIDILSERLIPEIKGYEIIKKAIFLQQVKGVKKGNKRADSHLLLITDPGIGKSVMLRKIAEIPGNLYGSATTASGVGLTAAVIREKTEIGDDTWVIKPGLLVKANKGTACIDELTVNRDLQTFVLEAMESQTIHVSKGGINAKLPSECAIIAACNPRWGRFDPNVSIPEQINIPAPMLSRFDLIFPIKDEADRSKDKDIAQHIINVHRAYLSKEVSKNMKLDHIIVDDVLIDRDFVIKYIEYAKTKSPIISESAEKLLTEFYLNMRKGSVQITARQLEAAIRIAEAHAKAKLKDVVDEEDANEAISIITESLKETAYDPETGQFDVDKISGVGKKDRSKMMGVYDLIKALAEKSDNDLVIIDEIVEAGKSKGIDEEHILLSIKKLKSNGDIDEPKTGKFRII</sequence>
<name>A0A2L1CAU2_METMI</name>
<dbReference type="PRINTS" id="PR01657">
    <property type="entry name" value="MCMFAMILY"/>
</dbReference>
<protein>
    <recommendedName>
        <fullName evidence="2">DNA helicase</fullName>
        <ecNumber evidence="2">3.6.4.12</ecNumber>
    </recommendedName>
</protein>
<dbReference type="SMART" id="SM00350">
    <property type="entry name" value="MCM"/>
    <property type="match status" value="1"/>
</dbReference>
<dbReference type="Gene3D" id="2.40.50.140">
    <property type="entry name" value="Nucleic acid-binding proteins"/>
    <property type="match status" value="1"/>
</dbReference>
<evidence type="ECO:0000259" key="10">
    <source>
        <dbReference type="PROSITE" id="PS50051"/>
    </source>
</evidence>
<evidence type="ECO:0000313" key="11">
    <source>
        <dbReference type="EMBL" id="AVB76464.1"/>
    </source>
</evidence>
<dbReference type="Gene3D" id="2.20.28.10">
    <property type="match status" value="1"/>
</dbReference>
<dbReference type="InterPro" id="IPR018525">
    <property type="entry name" value="MCM_CS"/>
</dbReference>
<dbReference type="Gene3D" id="3.40.50.300">
    <property type="entry name" value="P-loop containing nucleotide triphosphate hydrolases"/>
    <property type="match status" value="1"/>
</dbReference>
<evidence type="ECO:0000256" key="8">
    <source>
        <dbReference type="ARBA" id="ARBA00023125"/>
    </source>
</evidence>
<dbReference type="SUPFAM" id="SSF50249">
    <property type="entry name" value="Nucleic acid-binding proteins"/>
    <property type="match status" value="1"/>
</dbReference>
<dbReference type="PANTHER" id="PTHR11630:SF66">
    <property type="entry name" value="DNA REPLICATION LICENSING FACTOR MCM4"/>
    <property type="match status" value="1"/>
</dbReference>
<dbReference type="InterPro" id="IPR027417">
    <property type="entry name" value="P-loop_NTPase"/>
</dbReference>
<evidence type="ECO:0000256" key="6">
    <source>
        <dbReference type="ARBA" id="ARBA00022806"/>
    </source>
</evidence>
<dbReference type="GO" id="GO:0042555">
    <property type="term" value="C:MCM complex"/>
    <property type="evidence" value="ECO:0007669"/>
    <property type="project" value="TreeGrafter"/>
</dbReference>
<dbReference type="GO" id="GO:0003697">
    <property type="term" value="F:single-stranded DNA binding"/>
    <property type="evidence" value="ECO:0007669"/>
    <property type="project" value="TreeGrafter"/>
</dbReference>
<dbReference type="CDD" id="cd17706">
    <property type="entry name" value="MCM"/>
    <property type="match status" value="1"/>
</dbReference>
<dbReference type="EMBL" id="CP026606">
    <property type="protein sequence ID" value="AVB76464.1"/>
    <property type="molecule type" value="Genomic_DNA"/>
</dbReference>
<proteinExistence type="inferred from homology"/>
<dbReference type="GO" id="GO:0017116">
    <property type="term" value="F:single-stranded DNA helicase activity"/>
    <property type="evidence" value="ECO:0007669"/>
    <property type="project" value="TreeGrafter"/>
</dbReference>
<dbReference type="SUPFAM" id="SSF52540">
    <property type="entry name" value="P-loop containing nucleoside triphosphate hydrolases"/>
    <property type="match status" value="1"/>
</dbReference>
<comment type="similarity">
    <text evidence="1 9">Belongs to the MCM family.</text>
</comment>